<organism evidence="2 3">
    <name type="scientific">Antrodiella citrinella</name>
    <dbReference type="NCBI Taxonomy" id="2447956"/>
    <lineage>
        <taxon>Eukaryota</taxon>
        <taxon>Fungi</taxon>
        <taxon>Dikarya</taxon>
        <taxon>Basidiomycota</taxon>
        <taxon>Agaricomycotina</taxon>
        <taxon>Agaricomycetes</taxon>
        <taxon>Polyporales</taxon>
        <taxon>Steccherinaceae</taxon>
        <taxon>Antrodiella</taxon>
    </lineage>
</organism>
<dbReference type="EMBL" id="SGPM01000043">
    <property type="protein sequence ID" value="THH31559.1"/>
    <property type="molecule type" value="Genomic_DNA"/>
</dbReference>
<proteinExistence type="predicted"/>
<accession>A0A4S4MYJ6</accession>
<protein>
    <submittedName>
        <fullName evidence="2">Uncharacterized protein</fullName>
    </submittedName>
</protein>
<name>A0A4S4MYJ6_9APHY</name>
<evidence type="ECO:0000313" key="3">
    <source>
        <dbReference type="Proteomes" id="UP000308730"/>
    </source>
</evidence>
<gene>
    <name evidence="2" type="ORF">EUX98_g2611</name>
</gene>
<sequence>MPTTLILRRSNAIVRRAGRGKKVRFSSWDTVAMYPYISPYSSSENLAGSAPPPKERSPFSMAELVDKIFQVYDLNPPRPTEKPTPISTVDDAKRDKATPACVASSAPITKERPAVPVVDDAVLKKRAAVPTRVAYPRPATSIPGNGDQRAFVSLVRPIHERAPLPSLDAAVKWFFNPIPAHPPIHYLEVLRHQSTVFRAWNHELFKRDREVVRYSCGDWSEDVLYNPWR</sequence>
<feature type="region of interest" description="Disordered" evidence="1">
    <location>
        <begin position="74"/>
        <end position="105"/>
    </location>
</feature>
<dbReference type="AlphaFoldDB" id="A0A4S4MYJ6"/>
<reference evidence="2 3" key="1">
    <citation type="submission" date="2019-02" db="EMBL/GenBank/DDBJ databases">
        <title>Genome sequencing of the rare red list fungi Antrodiella citrinella (Flaviporus citrinellus).</title>
        <authorList>
            <person name="Buettner E."/>
            <person name="Kellner H."/>
        </authorList>
    </citation>
    <scope>NUCLEOTIDE SEQUENCE [LARGE SCALE GENOMIC DNA]</scope>
    <source>
        <strain evidence="2 3">DSM 108506</strain>
    </source>
</reference>
<dbReference type="Proteomes" id="UP000308730">
    <property type="component" value="Unassembled WGS sequence"/>
</dbReference>
<evidence type="ECO:0000313" key="2">
    <source>
        <dbReference type="EMBL" id="THH31559.1"/>
    </source>
</evidence>
<keyword evidence="3" id="KW-1185">Reference proteome</keyword>
<evidence type="ECO:0000256" key="1">
    <source>
        <dbReference type="SAM" id="MobiDB-lite"/>
    </source>
</evidence>
<comment type="caution">
    <text evidence="2">The sequence shown here is derived from an EMBL/GenBank/DDBJ whole genome shotgun (WGS) entry which is preliminary data.</text>
</comment>